<evidence type="ECO:0000313" key="1">
    <source>
        <dbReference type="EMBL" id="CBY23937.1"/>
    </source>
</evidence>
<reference evidence="1" key="1">
    <citation type="journal article" date="2010" name="Science">
        <title>Plasticity of animal genome architecture unmasked by rapid evolution of a pelagic tunicate.</title>
        <authorList>
            <person name="Denoeud F."/>
            <person name="Henriet S."/>
            <person name="Mungpakdee S."/>
            <person name="Aury J.M."/>
            <person name="Da Silva C."/>
            <person name="Brinkmann H."/>
            <person name="Mikhaleva J."/>
            <person name="Olsen L.C."/>
            <person name="Jubin C."/>
            <person name="Canestro C."/>
            <person name="Bouquet J.M."/>
            <person name="Danks G."/>
            <person name="Poulain J."/>
            <person name="Campsteijn C."/>
            <person name="Adamski M."/>
            <person name="Cross I."/>
            <person name="Yadetie F."/>
            <person name="Muffato M."/>
            <person name="Louis A."/>
            <person name="Butcher S."/>
            <person name="Tsagkogeorga G."/>
            <person name="Konrad A."/>
            <person name="Singh S."/>
            <person name="Jensen M.F."/>
            <person name="Cong E.H."/>
            <person name="Eikeseth-Otteraa H."/>
            <person name="Noel B."/>
            <person name="Anthouard V."/>
            <person name="Porcel B.M."/>
            <person name="Kachouri-Lafond R."/>
            <person name="Nishino A."/>
            <person name="Ugolini M."/>
            <person name="Chourrout P."/>
            <person name="Nishida H."/>
            <person name="Aasland R."/>
            <person name="Huzurbazar S."/>
            <person name="Westhof E."/>
            <person name="Delsuc F."/>
            <person name="Lehrach H."/>
            <person name="Reinhardt R."/>
            <person name="Weissenbach J."/>
            <person name="Roy S.W."/>
            <person name="Artiguenave F."/>
            <person name="Postlethwait J.H."/>
            <person name="Manak J.R."/>
            <person name="Thompson E.M."/>
            <person name="Jaillon O."/>
            <person name="Du Pasquier L."/>
            <person name="Boudinot P."/>
            <person name="Liberles D.A."/>
            <person name="Volff J.N."/>
            <person name="Philippe H."/>
            <person name="Lenhard B."/>
            <person name="Roest Crollius H."/>
            <person name="Wincker P."/>
            <person name="Chourrout D."/>
        </authorList>
    </citation>
    <scope>NUCLEOTIDE SEQUENCE [LARGE SCALE GENOMIC DNA]</scope>
</reference>
<dbReference type="EMBL" id="FN653024">
    <property type="protein sequence ID" value="CBY23937.1"/>
    <property type="molecule type" value="Genomic_DNA"/>
</dbReference>
<evidence type="ECO:0000313" key="2">
    <source>
        <dbReference type="Proteomes" id="UP000001307"/>
    </source>
</evidence>
<protein>
    <submittedName>
        <fullName evidence="1">Uncharacterized protein</fullName>
    </submittedName>
</protein>
<organism evidence="1">
    <name type="scientific">Oikopleura dioica</name>
    <name type="common">Tunicate</name>
    <dbReference type="NCBI Taxonomy" id="34765"/>
    <lineage>
        <taxon>Eukaryota</taxon>
        <taxon>Metazoa</taxon>
        <taxon>Chordata</taxon>
        <taxon>Tunicata</taxon>
        <taxon>Appendicularia</taxon>
        <taxon>Copelata</taxon>
        <taxon>Oikopleuridae</taxon>
        <taxon>Oikopleura</taxon>
    </lineage>
</organism>
<keyword evidence="2" id="KW-1185">Reference proteome</keyword>
<accession>E4X4E7</accession>
<proteinExistence type="predicted"/>
<sequence>MTALNVRLNVICIPQLYPTILVDRLFGRSFESPLPAAQSLLREPHHNFATGLELLKSKADYLFRHDPVVKGNVEALNNFLLHHIPALSCNTDLRHLRSSFVSLSCVDTRCKTGLACLYRGSIIIGGILDPLVTLYALARRILNAITRGYLRGLYEIRHSPNYSFEITAPFENLPGASLLDTNVMMHPSSRELSSTGITATLFSSIHPILPSPGNSLRLLYAEYCTQMNLIYYVLVAFNVNVAFVPATGSLTIKLDRNNPEQIKQLLHYAVSLLRESAFMAGCQAVKVSQMVPSRIPLPANLLPHGAQNRLDRVPSRDAVRALAEHLDFQLAQPANNLFGPESPIMTQSQELRRLLGERNPFSMGVSPHDSSAWLADISEDLHNENGRFSAYRDLIYPNGLIYRPEDGCRIPFCKRQDCPGERAGWDLLQQHLLQYREEEDQPARMLKYCHANPTISFKSDEMRVIETVRVYGLYTNPGGRSRAIWTVGQTLPMTWFIPEHQYTICLSASLPTRFSKKYLSVRPDDVPIIGERFMREGHRMRRNNRP</sequence>
<name>E4X4E7_OIKDI</name>
<dbReference type="InParanoid" id="E4X4E7"/>
<dbReference type="AlphaFoldDB" id="E4X4E7"/>
<dbReference type="Proteomes" id="UP000001307">
    <property type="component" value="Unassembled WGS sequence"/>
</dbReference>
<gene>
    <name evidence="1" type="ORF">GSOID_T00001272001</name>
</gene>